<proteinExistence type="predicted"/>
<evidence type="ECO:0000259" key="2">
    <source>
        <dbReference type="Pfam" id="PF07853"/>
    </source>
</evidence>
<comment type="caution">
    <text evidence="3">The sequence shown here is derived from an EMBL/GenBank/DDBJ whole genome shotgun (WGS) entry which is preliminary data.</text>
</comment>
<organism evidence="3">
    <name type="scientific">Acidobacterium capsulatum</name>
    <dbReference type="NCBI Taxonomy" id="33075"/>
    <lineage>
        <taxon>Bacteria</taxon>
        <taxon>Pseudomonadati</taxon>
        <taxon>Acidobacteriota</taxon>
        <taxon>Terriglobia</taxon>
        <taxon>Terriglobales</taxon>
        <taxon>Acidobacteriaceae</taxon>
        <taxon>Acidobacterium</taxon>
    </lineage>
</organism>
<dbReference type="AlphaFoldDB" id="A0A7V4XS27"/>
<accession>A0A7V4XS27</accession>
<keyword evidence="1" id="KW-0472">Membrane</keyword>
<feature type="transmembrane region" description="Helical" evidence="1">
    <location>
        <begin position="57"/>
        <end position="77"/>
    </location>
</feature>
<feature type="transmembrane region" description="Helical" evidence="1">
    <location>
        <begin position="116"/>
        <end position="141"/>
    </location>
</feature>
<gene>
    <name evidence="3" type="ORF">ENW50_05145</name>
</gene>
<protein>
    <submittedName>
        <fullName evidence="3">DUF1648 domain-containing protein</fullName>
    </submittedName>
</protein>
<dbReference type="Pfam" id="PF07853">
    <property type="entry name" value="DUF1648"/>
    <property type="match status" value="1"/>
</dbReference>
<sequence>MPPSSFLTHWYIAAGMAPVAVDFYFLWSLARTYRKLPGQVPVHFGFDGSPNGYMPRALWAVFSVLLTVGLTAFLLFIVPPDIWTVPTILFWAATGMVAGVFSEINFSAAARRRMHLISLLWGAVIVTAAGILCTLALAPWWRVPR</sequence>
<reference evidence="3" key="1">
    <citation type="journal article" date="2020" name="mSystems">
        <title>Genome- and Community-Level Interaction Insights into Carbon Utilization and Element Cycling Functions of Hydrothermarchaeota in Hydrothermal Sediment.</title>
        <authorList>
            <person name="Zhou Z."/>
            <person name="Liu Y."/>
            <person name="Xu W."/>
            <person name="Pan J."/>
            <person name="Luo Z.H."/>
            <person name="Li M."/>
        </authorList>
    </citation>
    <scope>NUCLEOTIDE SEQUENCE [LARGE SCALE GENOMIC DNA]</scope>
    <source>
        <strain evidence="3">SpSt-855</strain>
    </source>
</reference>
<evidence type="ECO:0000313" key="3">
    <source>
        <dbReference type="EMBL" id="HGY94055.1"/>
    </source>
</evidence>
<keyword evidence="1" id="KW-0812">Transmembrane</keyword>
<evidence type="ECO:0000256" key="1">
    <source>
        <dbReference type="SAM" id="Phobius"/>
    </source>
</evidence>
<keyword evidence="1" id="KW-1133">Transmembrane helix</keyword>
<feature type="transmembrane region" description="Helical" evidence="1">
    <location>
        <begin position="83"/>
        <end position="104"/>
    </location>
</feature>
<dbReference type="InterPro" id="IPR012867">
    <property type="entry name" value="DUF1648"/>
</dbReference>
<feature type="transmembrane region" description="Helical" evidence="1">
    <location>
        <begin position="6"/>
        <end position="27"/>
    </location>
</feature>
<dbReference type="EMBL" id="DTKL01000028">
    <property type="protein sequence ID" value="HGY94055.1"/>
    <property type="molecule type" value="Genomic_DNA"/>
</dbReference>
<feature type="domain" description="DUF1648" evidence="2">
    <location>
        <begin position="25"/>
        <end position="63"/>
    </location>
</feature>
<name>A0A7V4XS27_9BACT</name>